<dbReference type="AlphaFoldDB" id="E8ZIG6"/>
<dbReference type="Proteomes" id="UP000008637">
    <property type="component" value="Chromosome"/>
</dbReference>
<evidence type="ECO:0000313" key="1">
    <source>
        <dbReference type="EMBL" id="CBY92937.1"/>
    </source>
</evidence>
<reference evidence="1 2" key="1">
    <citation type="journal article" date="2011" name="J. Bacteriol.">
        <title>Complete genome sequence of Mycoplasma haemofelis, a hemotropic mycoplasma.</title>
        <authorList>
            <person name="Barker E.N."/>
            <person name="Helps C.R."/>
            <person name="Peters I.R."/>
            <person name="Darby A.C."/>
            <person name="Radford A.D."/>
            <person name="Tasker S."/>
        </authorList>
    </citation>
    <scope>NUCLEOTIDE SEQUENCE [LARGE SCALE GENOMIC DNA]</scope>
    <source>
        <strain evidence="1 2">Langford 1</strain>
    </source>
</reference>
<sequence>MDAKFLGLSGALGSAAVGGGIYWSVKGSQESISNLLSSERGILLIKDDSDQKWNDAWKKYKESNNGSNKWGIKDWTNKGGVTDAPEEFKRECASRSLVKVSGKEQQEYKDIKAWCTRPKKVSELLDSEGKRVLLNQSGDAGEWKDLWTKYKKHHENTPQSAGSTTYKTADELGITNWTSKNSQQDVPEEYKSACQAKSNSYIDETKVTEDTTFKQVVLWCTKEKL</sequence>
<dbReference type="KEGG" id="mha:HF1_09290"/>
<gene>
    <name evidence="1" type="ordered locus">HF1_09290</name>
</gene>
<accession>E8ZIG6</accession>
<evidence type="ECO:0000313" key="2">
    <source>
        <dbReference type="Proteomes" id="UP000008637"/>
    </source>
</evidence>
<protein>
    <submittedName>
        <fullName evidence="1">Uncharacterized protein</fullName>
    </submittedName>
</protein>
<organism evidence="1 2">
    <name type="scientific">Mycoplasma haemofelis (strain Langford 1)</name>
    <name type="common">Haemobartonella felis</name>
    <dbReference type="NCBI Taxonomy" id="941640"/>
    <lineage>
        <taxon>Bacteria</taxon>
        <taxon>Bacillati</taxon>
        <taxon>Mycoplasmatota</taxon>
        <taxon>Mollicutes</taxon>
        <taxon>Mycoplasmataceae</taxon>
        <taxon>Mycoplasma</taxon>
    </lineage>
</organism>
<dbReference type="EMBL" id="FR773153">
    <property type="protein sequence ID" value="CBY92937.1"/>
    <property type="molecule type" value="Genomic_DNA"/>
</dbReference>
<dbReference type="HOGENOM" id="CLU_098620_0_0_14"/>
<keyword evidence="2" id="KW-1185">Reference proteome</keyword>
<proteinExistence type="predicted"/>
<dbReference type="OrthoDB" id="9825292at2"/>
<name>E8ZIG6_MYCHL</name>